<gene>
    <name evidence="1" type="ORF">PsorP6_001450</name>
</gene>
<keyword evidence="2" id="KW-1185">Reference proteome</keyword>
<protein>
    <submittedName>
        <fullName evidence="1">Uncharacterized protein</fullName>
    </submittedName>
</protein>
<accession>A0ACC0WTA9</accession>
<dbReference type="Proteomes" id="UP001163321">
    <property type="component" value="Chromosome 1"/>
</dbReference>
<name>A0ACC0WTA9_9STRA</name>
<evidence type="ECO:0000313" key="1">
    <source>
        <dbReference type="EMBL" id="KAI9921997.1"/>
    </source>
</evidence>
<comment type="caution">
    <text evidence="1">The sequence shown here is derived from an EMBL/GenBank/DDBJ whole genome shotgun (WGS) entry which is preliminary data.</text>
</comment>
<reference evidence="1 2" key="1">
    <citation type="journal article" date="2022" name="bioRxiv">
        <title>The genome of the oomycete Peronosclerospora sorghi, a cosmopolitan pathogen of maize and sorghum, is inflated with dispersed pseudogenes.</title>
        <authorList>
            <person name="Fletcher K."/>
            <person name="Martin F."/>
            <person name="Isakeit T."/>
            <person name="Cavanaugh K."/>
            <person name="Magill C."/>
            <person name="Michelmore R."/>
        </authorList>
    </citation>
    <scope>NUCLEOTIDE SEQUENCE [LARGE SCALE GENOMIC DNA]</scope>
    <source>
        <strain evidence="1">P6</strain>
    </source>
</reference>
<dbReference type="EMBL" id="CM047580">
    <property type="protein sequence ID" value="KAI9921997.1"/>
    <property type="molecule type" value="Genomic_DNA"/>
</dbReference>
<sequence length="62" mass="7069">MVPFKAFQSRFRPPICLVFSILATRLATFLSSNSIQPSVYFCRRFPPALMRFFCSTLSSGTK</sequence>
<evidence type="ECO:0000313" key="2">
    <source>
        <dbReference type="Proteomes" id="UP001163321"/>
    </source>
</evidence>
<organism evidence="1 2">
    <name type="scientific">Peronosclerospora sorghi</name>
    <dbReference type="NCBI Taxonomy" id="230839"/>
    <lineage>
        <taxon>Eukaryota</taxon>
        <taxon>Sar</taxon>
        <taxon>Stramenopiles</taxon>
        <taxon>Oomycota</taxon>
        <taxon>Peronosporomycetes</taxon>
        <taxon>Peronosporales</taxon>
        <taxon>Peronosporaceae</taxon>
        <taxon>Peronosclerospora</taxon>
    </lineage>
</organism>
<proteinExistence type="predicted"/>